<gene>
    <name evidence="8" type="ORF">WAK64_07065</name>
</gene>
<keyword evidence="6 7" id="KW-0472">Membrane</keyword>
<dbReference type="InterPro" id="IPR032808">
    <property type="entry name" value="DoxX"/>
</dbReference>
<evidence type="ECO:0000256" key="2">
    <source>
        <dbReference type="ARBA" id="ARBA00006679"/>
    </source>
</evidence>
<dbReference type="PANTHER" id="PTHR33452">
    <property type="entry name" value="OXIDOREDUCTASE CATD-RELATED"/>
    <property type="match status" value="1"/>
</dbReference>
<name>A0ABU8HBX7_9BACI</name>
<dbReference type="Pfam" id="PF07681">
    <property type="entry name" value="DoxX"/>
    <property type="match status" value="1"/>
</dbReference>
<sequence>MDILFLIGRILFSVIFISAGFNHLKDFTNTVEMVKKTKAPFPKLSAAAMSFFSLVGGLSVAFGFYAEIGAFLLFIFLIPTTFIVHSFWRLPDDEKEIQSVHFFKNLALMGTTLMIFYYGSGPFSL</sequence>
<keyword evidence="4 7" id="KW-0812">Transmembrane</keyword>
<feature type="transmembrane region" description="Helical" evidence="7">
    <location>
        <begin position="71"/>
        <end position="90"/>
    </location>
</feature>
<feature type="transmembrane region" description="Helical" evidence="7">
    <location>
        <begin position="44"/>
        <end position="65"/>
    </location>
</feature>
<feature type="transmembrane region" description="Helical" evidence="7">
    <location>
        <begin position="6"/>
        <end position="24"/>
    </location>
</feature>
<dbReference type="PANTHER" id="PTHR33452:SF1">
    <property type="entry name" value="INNER MEMBRANE PROTEIN YPHA-RELATED"/>
    <property type="match status" value="1"/>
</dbReference>
<accession>A0ABU8HBX7</accession>
<protein>
    <submittedName>
        <fullName evidence="8">DoxX family protein</fullName>
    </submittedName>
</protein>
<evidence type="ECO:0000256" key="1">
    <source>
        <dbReference type="ARBA" id="ARBA00004651"/>
    </source>
</evidence>
<comment type="subcellular location">
    <subcellularLocation>
        <location evidence="1">Cell membrane</location>
        <topology evidence="1">Multi-pass membrane protein</topology>
    </subcellularLocation>
</comment>
<evidence type="ECO:0000313" key="8">
    <source>
        <dbReference type="EMBL" id="MEI5906818.1"/>
    </source>
</evidence>
<keyword evidence="9" id="KW-1185">Reference proteome</keyword>
<dbReference type="RefSeq" id="WP_336586244.1">
    <property type="nucleotide sequence ID" value="NZ_JBBAXC010000004.1"/>
</dbReference>
<keyword evidence="3" id="KW-1003">Cell membrane</keyword>
<evidence type="ECO:0000256" key="6">
    <source>
        <dbReference type="ARBA" id="ARBA00023136"/>
    </source>
</evidence>
<organism evidence="8 9">
    <name type="scientific">Bacillus spongiae</name>
    <dbReference type="NCBI Taxonomy" id="2683610"/>
    <lineage>
        <taxon>Bacteria</taxon>
        <taxon>Bacillati</taxon>
        <taxon>Bacillota</taxon>
        <taxon>Bacilli</taxon>
        <taxon>Bacillales</taxon>
        <taxon>Bacillaceae</taxon>
        <taxon>Bacillus</taxon>
    </lineage>
</organism>
<dbReference type="EMBL" id="JBBAXC010000004">
    <property type="protein sequence ID" value="MEI5906818.1"/>
    <property type="molecule type" value="Genomic_DNA"/>
</dbReference>
<evidence type="ECO:0000256" key="4">
    <source>
        <dbReference type="ARBA" id="ARBA00022692"/>
    </source>
</evidence>
<comment type="caution">
    <text evidence="8">The sequence shown here is derived from an EMBL/GenBank/DDBJ whole genome shotgun (WGS) entry which is preliminary data.</text>
</comment>
<evidence type="ECO:0000313" key="9">
    <source>
        <dbReference type="Proteomes" id="UP001312865"/>
    </source>
</evidence>
<evidence type="ECO:0000256" key="7">
    <source>
        <dbReference type="SAM" id="Phobius"/>
    </source>
</evidence>
<feature type="transmembrane region" description="Helical" evidence="7">
    <location>
        <begin position="102"/>
        <end position="119"/>
    </location>
</feature>
<keyword evidence="5 7" id="KW-1133">Transmembrane helix</keyword>
<reference evidence="8 9" key="1">
    <citation type="journal article" date="2018" name="J. Microbiol.">
        <title>Bacillus spongiae sp. nov., isolated from sponge of Jeju Island.</title>
        <authorList>
            <person name="Lee G.E."/>
            <person name="Im W.T."/>
            <person name="Park J.S."/>
        </authorList>
    </citation>
    <scope>NUCLEOTIDE SEQUENCE [LARGE SCALE GENOMIC DNA]</scope>
    <source>
        <strain evidence="8 9">135PIL107-10</strain>
    </source>
</reference>
<proteinExistence type="inferred from homology"/>
<evidence type="ECO:0000256" key="3">
    <source>
        <dbReference type="ARBA" id="ARBA00022475"/>
    </source>
</evidence>
<comment type="similarity">
    <text evidence="2">Belongs to the DoxX family.</text>
</comment>
<dbReference type="InterPro" id="IPR051907">
    <property type="entry name" value="DoxX-like_oxidoreductase"/>
</dbReference>
<dbReference type="Proteomes" id="UP001312865">
    <property type="component" value="Unassembled WGS sequence"/>
</dbReference>
<evidence type="ECO:0000256" key="5">
    <source>
        <dbReference type="ARBA" id="ARBA00022989"/>
    </source>
</evidence>